<organism evidence="10 11">
    <name type="scientific">Candidatus Desantisbacteria bacterium CG_4_10_14_0_8_um_filter_48_22</name>
    <dbReference type="NCBI Taxonomy" id="1974543"/>
    <lineage>
        <taxon>Bacteria</taxon>
        <taxon>Candidatus Desantisiibacteriota</taxon>
    </lineage>
</organism>
<dbReference type="GO" id="GO:0015949">
    <property type="term" value="P:nucleobase-containing small molecule interconversion"/>
    <property type="evidence" value="ECO:0007669"/>
    <property type="project" value="TreeGrafter"/>
</dbReference>
<evidence type="ECO:0000256" key="5">
    <source>
        <dbReference type="ARBA" id="ARBA00022840"/>
    </source>
</evidence>
<dbReference type="Proteomes" id="UP000229307">
    <property type="component" value="Unassembled WGS sequence"/>
</dbReference>
<comment type="subcellular location">
    <subcellularLocation>
        <location evidence="8">Cytoplasm</location>
    </subcellularLocation>
</comment>
<protein>
    <recommendedName>
        <fullName evidence="8">Cytidylate kinase</fullName>
        <shortName evidence="8">CK</shortName>
        <ecNumber evidence="8">2.7.4.25</ecNumber>
    </recommendedName>
    <alternativeName>
        <fullName evidence="8">Cytidine monophosphate kinase</fullName>
        <shortName evidence="8">CMP kinase</shortName>
    </alternativeName>
</protein>
<sequence length="219" mass="24334">MQKKLVIAIDGPAGSGKSTAAKLVAARLGYLYLDTGAMYRALTLKAMEKGTDMKSGRALALLAARTRISLRDRKVFLDGRDVSGRIRDPEVSRNTHYVSVVPGVRARMKVLQRKMGGKGGIVAEGRDIGTVVFPSADRKFFLVASPKERARRRHKELKKKGFPDSFGKVLRETLERDRMDSTRKIAPLRKADDAVLVDTTRMKIAEVARRLLEAVMSHE</sequence>
<keyword evidence="4 8" id="KW-0418">Kinase</keyword>
<dbReference type="CDD" id="cd02020">
    <property type="entry name" value="CMPK"/>
    <property type="match status" value="1"/>
</dbReference>
<comment type="catalytic activity">
    <reaction evidence="7 8">
        <text>CMP + ATP = CDP + ADP</text>
        <dbReference type="Rhea" id="RHEA:11600"/>
        <dbReference type="ChEBI" id="CHEBI:30616"/>
        <dbReference type="ChEBI" id="CHEBI:58069"/>
        <dbReference type="ChEBI" id="CHEBI:60377"/>
        <dbReference type="ChEBI" id="CHEBI:456216"/>
        <dbReference type="EC" id="2.7.4.25"/>
    </reaction>
</comment>
<proteinExistence type="inferred from homology"/>
<evidence type="ECO:0000256" key="1">
    <source>
        <dbReference type="ARBA" id="ARBA00009427"/>
    </source>
</evidence>
<dbReference type="GO" id="GO:0036430">
    <property type="term" value="F:CMP kinase activity"/>
    <property type="evidence" value="ECO:0007669"/>
    <property type="project" value="RHEA"/>
</dbReference>
<comment type="similarity">
    <text evidence="1 8">Belongs to the cytidylate kinase family. Type 1 subfamily.</text>
</comment>
<keyword evidence="2 8" id="KW-0808">Transferase</keyword>
<dbReference type="PANTHER" id="PTHR21299:SF2">
    <property type="entry name" value="CYTIDYLATE KINASE"/>
    <property type="match status" value="1"/>
</dbReference>
<feature type="domain" description="Cytidylate kinase" evidence="9">
    <location>
        <begin position="7"/>
        <end position="215"/>
    </location>
</feature>
<evidence type="ECO:0000256" key="3">
    <source>
        <dbReference type="ARBA" id="ARBA00022741"/>
    </source>
</evidence>
<dbReference type="Pfam" id="PF02224">
    <property type="entry name" value="Cytidylate_kin"/>
    <property type="match status" value="1"/>
</dbReference>
<dbReference type="EMBL" id="PFMR01000129">
    <property type="protein sequence ID" value="PIZ17285.1"/>
    <property type="molecule type" value="Genomic_DNA"/>
</dbReference>
<dbReference type="PANTHER" id="PTHR21299">
    <property type="entry name" value="CYTIDYLATE KINASE/PANTOATE-BETA-ALANINE LIGASE"/>
    <property type="match status" value="1"/>
</dbReference>
<evidence type="ECO:0000256" key="2">
    <source>
        <dbReference type="ARBA" id="ARBA00022679"/>
    </source>
</evidence>
<evidence type="ECO:0000256" key="7">
    <source>
        <dbReference type="ARBA" id="ARBA00048478"/>
    </source>
</evidence>
<evidence type="ECO:0000313" key="10">
    <source>
        <dbReference type="EMBL" id="PIZ17285.1"/>
    </source>
</evidence>
<accession>A0A2M7SCN7</accession>
<dbReference type="SUPFAM" id="SSF52540">
    <property type="entry name" value="P-loop containing nucleoside triphosphate hydrolases"/>
    <property type="match status" value="1"/>
</dbReference>
<evidence type="ECO:0000256" key="8">
    <source>
        <dbReference type="HAMAP-Rule" id="MF_00238"/>
    </source>
</evidence>
<dbReference type="HAMAP" id="MF_00238">
    <property type="entry name" value="Cytidyl_kinase_type1"/>
    <property type="match status" value="1"/>
</dbReference>
<keyword evidence="5 8" id="KW-0067">ATP-binding</keyword>
<evidence type="ECO:0000256" key="6">
    <source>
        <dbReference type="ARBA" id="ARBA00047615"/>
    </source>
</evidence>
<dbReference type="GO" id="GO:0006220">
    <property type="term" value="P:pyrimidine nucleotide metabolic process"/>
    <property type="evidence" value="ECO:0007669"/>
    <property type="project" value="UniProtKB-UniRule"/>
</dbReference>
<comment type="caution">
    <text evidence="10">The sequence shown here is derived from an EMBL/GenBank/DDBJ whole genome shotgun (WGS) entry which is preliminary data.</text>
</comment>
<dbReference type="EC" id="2.7.4.25" evidence="8"/>
<evidence type="ECO:0000259" key="9">
    <source>
        <dbReference type="Pfam" id="PF02224"/>
    </source>
</evidence>
<reference evidence="11" key="1">
    <citation type="submission" date="2017-09" db="EMBL/GenBank/DDBJ databases">
        <title>Depth-based differentiation of microbial function through sediment-hosted aquifers and enrichment of novel symbionts in the deep terrestrial subsurface.</title>
        <authorList>
            <person name="Probst A.J."/>
            <person name="Ladd B."/>
            <person name="Jarett J.K."/>
            <person name="Geller-Mcgrath D.E."/>
            <person name="Sieber C.M.K."/>
            <person name="Emerson J.B."/>
            <person name="Anantharaman K."/>
            <person name="Thomas B.C."/>
            <person name="Malmstrom R."/>
            <person name="Stieglmeier M."/>
            <person name="Klingl A."/>
            <person name="Woyke T."/>
            <person name="Ryan C.M."/>
            <person name="Banfield J.F."/>
        </authorList>
    </citation>
    <scope>NUCLEOTIDE SEQUENCE [LARGE SCALE GENOMIC DNA]</scope>
</reference>
<dbReference type="NCBIfam" id="TIGR00017">
    <property type="entry name" value="cmk"/>
    <property type="match status" value="1"/>
</dbReference>
<dbReference type="AlphaFoldDB" id="A0A2M7SCN7"/>
<keyword evidence="8" id="KW-0963">Cytoplasm</keyword>
<evidence type="ECO:0000313" key="11">
    <source>
        <dbReference type="Proteomes" id="UP000229307"/>
    </source>
</evidence>
<dbReference type="InterPro" id="IPR003136">
    <property type="entry name" value="Cytidylate_kin"/>
</dbReference>
<name>A0A2M7SCN7_9BACT</name>
<dbReference type="GO" id="GO:0036431">
    <property type="term" value="F:dCMP kinase activity"/>
    <property type="evidence" value="ECO:0007669"/>
    <property type="project" value="InterPro"/>
</dbReference>
<evidence type="ECO:0000256" key="4">
    <source>
        <dbReference type="ARBA" id="ARBA00022777"/>
    </source>
</evidence>
<keyword evidence="3 8" id="KW-0547">Nucleotide-binding</keyword>
<dbReference type="InterPro" id="IPR011994">
    <property type="entry name" value="Cytidylate_kinase_dom"/>
</dbReference>
<comment type="catalytic activity">
    <reaction evidence="6 8">
        <text>dCMP + ATP = dCDP + ADP</text>
        <dbReference type="Rhea" id="RHEA:25094"/>
        <dbReference type="ChEBI" id="CHEBI:30616"/>
        <dbReference type="ChEBI" id="CHEBI:57566"/>
        <dbReference type="ChEBI" id="CHEBI:58593"/>
        <dbReference type="ChEBI" id="CHEBI:456216"/>
        <dbReference type="EC" id="2.7.4.25"/>
    </reaction>
</comment>
<dbReference type="GO" id="GO:0005829">
    <property type="term" value="C:cytosol"/>
    <property type="evidence" value="ECO:0007669"/>
    <property type="project" value="TreeGrafter"/>
</dbReference>
<dbReference type="Gene3D" id="3.40.50.300">
    <property type="entry name" value="P-loop containing nucleotide triphosphate hydrolases"/>
    <property type="match status" value="1"/>
</dbReference>
<gene>
    <name evidence="8" type="primary">cmk</name>
    <name evidence="10" type="ORF">COY52_04815</name>
</gene>
<dbReference type="GO" id="GO:0005524">
    <property type="term" value="F:ATP binding"/>
    <property type="evidence" value="ECO:0007669"/>
    <property type="project" value="UniProtKB-UniRule"/>
</dbReference>
<dbReference type="InterPro" id="IPR027417">
    <property type="entry name" value="P-loop_NTPase"/>
</dbReference>
<feature type="binding site" evidence="8">
    <location>
        <begin position="11"/>
        <end position="19"/>
    </location>
    <ligand>
        <name>ATP</name>
        <dbReference type="ChEBI" id="CHEBI:30616"/>
    </ligand>
</feature>